<dbReference type="SMART" id="SM00175">
    <property type="entry name" value="RAB"/>
    <property type="match status" value="1"/>
</dbReference>
<accession>A0AAD9J5T7</accession>
<dbReference type="Pfam" id="PF00071">
    <property type="entry name" value="Ras"/>
    <property type="match status" value="1"/>
</dbReference>
<dbReference type="InterPro" id="IPR027417">
    <property type="entry name" value="P-loop_NTPase"/>
</dbReference>
<proteinExistence type="inferred from homology"/>
<dbReference type="InterPro" id="IPR051065">
    <property type="entry name" value="Ras-related_GTPase"/>
</dbReference>
<organism evidence="5 6">
    <name type="scientific">Paralvinella palmiformis</name>
    <dbReference type="NCBI Taxonomy" id="53620"/>
    <lineage>
        <taxon>Eukaryota</taxon>
        <taxon>Metazoa</taxon>
        <taxon>Spiralia</taxon>
        <taxon>Lophotrochozoa</taxon>
        <taxon>Annelida</taxon>
        <taxon>Polychaeta</taxon>
        <taxon>Sedentaria</taxon>
        <taxon>Canalipalpata</taxon>
        <taxon>Terebellida</taxon>
        <taxon>Terebelliformia</taxon>
        <taxon>Alvinellidae</taxon>
        <taxon>Paralvinella</taxon>
    </lineage>
</organism>
<comment type="catalytic activity">
    <reaction evidence="4">
        <text>GTP + H2O = GDP + phosphate + H(+)</text>
        <dbReference type="Rhea" id="RHEA:19669"/>
        <dbReference type="ChEBI" id="CHEBI:15377"/>
        <dbReference type="ChEBI" id="CHEBI:15378"/>
        <dbReference type="ChEBI" id="CHEBI:37565"/>
        <dbReference type="ChEBI" id="CHEBI:43474"/>
        <dbReference type="ChEBI" id="CHEBI:58189"/>
        <dbReference type="EC" id="3.6.5.2"/>
    </reaction>
</comment>
<dbReference type="InterPro" id="IPR001806">
    <property type="entry name" value="Small_GTPase"/>
</dbReference>
<dbReference type="AlphaFoldDB" id="A0AAD9J5T7"/>
<dbReference type="GO" id="GO:0005525">
    <property type="term" value="F:GTP binding"/>
    <property type="evidence" value="ECO:0007669"/>
    <property type="project" value="InterPro"/>
</dbReference>
<evidence type="ECO:0000256" key="2">
    <source>
        <dbReference type="ARBA" id="ARBA00011984"/>
    </source>
</evidence>
<keyword evidence="3" id="KW-0378">Hydrolase</keyword>
<evidence type="ECO:0000256" key="3">
    <source>
        <dbReference type="ARBA" id="ARBA00022801"/>
    </source>
</evidence>
<keyword evidence="6" id="KW-1185">Reference proteome</keyword>
<protein>
    <recommendedName>
        <fullName evidence="2">small monomeric GTPase</fullName>
        <ecNumber evidence="2">3.6.5.2</ecNumber>
    </recommendedName>
</protein>
<evidence type="ECO:0000256" key="1">
    <source>
        <dbReference type="ARBA" id="ARBA00008344"/>
    </source>
</evidence>
<dbReference type="Gene3D" id="3.40.50.300">
    <property type="entry name" value="P-loop containing nucleotide triphosphate hydrolases"/>
    <property type="match status" value="1"/>
</dbReference>
<comment type="caution">
    <text evidence="5">The sequence shown here is derived from an EMBL/GenBank/DDBJ whole genome shotgun (WGS) entry which is preliminary data.</text>
</comment>
<dbReference type="PROSITE" id="PS51421">
    <property type="entry name" value="RAS"/>
    <property type="match status" value="1"/>
</dbReference>
<reference evidence="5" key="1">
    <citation type="journal article" date="2023" name="Mol. Biol. Evol.">
        <title>Third-Generation Sequencing Reveals the Adaptive Role of the Epigenome in Three Deep-Sea Polychaetes.</title>
        <authorList>
            <person name="Perez M."/>
            <person name="Aroh O."/>
            <person name="Sun Y."/>
            <person name="Lan Y."/>
            <person name="Juniper S.K."/>
            <person name="Young C.R."/>
            <person name="Angers B."/>
            <person name="Qian P.Y."/>
        </authorList>
    </citation>
    <scope>NUCLEOTIDE SEQUENCE</scope>
    <source>
        <strain evidence="5">P08H-3</strain>
    </source>
</reference>
<gene>
    <name evidence="5" type="ORF">LSH36_573g05012</name>
</gene>
<dbReference type="EC" id="3.6.5.2" evidence="2"/>
<evidence type="ECO:0000313" key="6">
    <source>
        <dbReference type="Proteomes" id="UP001208570"/>
    </source>
</evidence>
<evidence type="ECO:0000256" key="4">
    <source>
        <dbReference type="ARBA" id="ARBA00048098"/>
    </source>
</evidence>
<dbReference type="PANTHER" id="PTHR45704">
    <property type="entry name" value="RAS-LIKE FAMILY MEMBER 11"/>
    <property type="match status" value="1"/>
</dbReference>
<dbReference type="Proteomes" id="UP001208570">
    <property type="component" value="Unassembled WGS sequence"/>
</dbReference>
<dbReference type="PROSITE" id="PS51419">
    <property type="entry name" value="RAB"/>
    <property type="match status" value="1"/>
</dbReference>
<dbReference type="SUPFAM" id="SSF52540">
    <property type="entry name" value="P-loop containing nucleoside triphosphate hydrolases"/>
    <property type="match status" value="1"/>
</dbReference>
<dbReference type="EMBL" id="JAODUP010000573">
    <property type="protein sequence ID" value="KAK2147031.1"/>
    <property type="molecule type" value="Genomic_DNA"/>
</dbReference>
<dbReference type="GO" id="GO:0003925">
    <property type="term" value="F:G protein activity"/>
    <property type="evidence" value="ECO:0007669"/>
    <property type="project" value="UniProtKB-EC"/>
</dbReference>
<name>A0AAD9J5T7_9ANNE</name>
<comment type="similarity">
    <text evidence="1">Belongs to the small GTPase superfamily. Ras family.</text>
</comment>
<sequence>MALSCVEDEDMWKLKGFRSIEVEETEHLLYVTSQNVLLANTTSAKEETVLEKHIKWADGVILLYSITDRQSFTKLDFYHSLIQHYTRRHDDVEHAYSDVIPLVLVANKIDLSQTGRSVSKEEGDKLARRFDCHKFEISVADSPEGAIEVMEFVLHLIKRDFQKMAAGLARRLPFPNVKRVFKKKIYRSRSDTLQ</sequence>
<evidence type="ECO:0000313" key="5">
    <source>
        <dbReference type="EMBL" id="KAK2147031.1"/>
    </source>
</evidence>
<dbReference type="SMART" id="SM00173">
    <property type="entry name" value="RAS"/>
    <property type="match status" value="1"/>
</dbReference>